<dbReference type="PANTHER" id="PTHR23048:SF0">
    <property type="entry name" value="CALMODULIN LIKE 3"/>
    <property type="match status" value="1"/>
</dbReference>
<reference evidence="5 6" key="1">
    <citation type="submission" date="2016-07" db="EMBL/GenBank/DDBJ databases">
        <title>Pervasive Adenine N6-methylation of Active Genes in Fungi.</title>
        <authorList>
            <consortium name="DOE Joint Genome Institute"/>
            <person name="Mondo S.J."/>
            <person name="Dannebaum R.O."/>
            <person name="Kuo R.C."/>
            <person name="Labutti K."/>
            <person name="Haridas S."/>
            <person name="Kuo A."/>
            <person name="Salamov A."/>
            <person name="Ahrendt S.R."/>
            <person name="Lipzen A."/>
            <person name="Sullivan W."/>
            <person name="Andreopoulos W.B."/>
            <person name="Clum A."/>
            <person name="Lindquist E."/>
            <person name="Daum C."/>
            <person name="Ramamoorthy G.K."/>
            <person name="Gryganskyi A."/>
            <person name="Culley D."/>
            <person name="Magnuson J.K."/>
            <person name="James T.Y."/>
            <person name="O'Malley M.A."/>
            <person name="Stajich J.E."/>
            <person name="Spatafora J.W."/>
            <person name="Visel A."/>
            <person name="Grigoriev I.V."/>
        </authorList>
    </citation>
    <scope>NUCLEOTIDE SEQUENCE [LARGE SCALE GENOMIC DNA]</scope>
    <source>
        <strain evidence="5 6">CBS 129021</strain>
    </source>
</reference>
<dbReference type="InterPro" id="IPR011992">
    <property type="entry name" value="EF-hand-dom_pair"/>
</dbReference>
<dbReference type="InterPro" id="IPR018247">
    <property type="entry name" value="EF_Hand_1_Ca_BS"/>
</dbReference>
<feature type="domain" description="EF-hand" evidence="4">
    <location>
        <begin position="94"/>
        <end position="129"/>
    </location>
</feature>
<feature type="domain" description="EF-hand" evidence="4">
    <location>
        <begin position="8"/>
        <end position="43"/>
    </location>
</feature>
<dbReference type="PROSITE" id="PS50222">
    <property type="entry name" value="EF_HAND_2"/>
    <property type="match status" value="3"/>
</dbReference>
<dbReference type="InterPro" id="IPR050230">
    <property type="entry name" value="CALM/Myosin/TropC-like"/>
</dbReference>
<evidence type="ECO:0000313" key="5">
    <source>
        <dbReference type="EMBL" id="ORY68407.1"/>
    </source>
</evidence>
<dbReference type="InParanoid" id="A0A1Y2EAJ0"/>
<comment type="caution">
    <text evidence="5">The sequence shown here is derived from an EMBL/GenBank/DDBJ whole genome shotgun (WGS) entry which is preliminary data.</text>
</comment>
<dbReference type="STRING" id="1141098.A0A1Y2EAJ0"/>
<evidence type="ECO:0000256" key="1">
    <source>
        <dbReference type="ARBA" id="ARBA00020786"/>
    </source>
</evidence>
<dbReference type="CDD" id="cd15898">
    <property type="entry name" value="EFh_PI-PLC"/>
    <property type="match status" value="1"/>
</dbReference>
<sequence>MARALSPEEIQVFKDLFDSYDSDKGGNITVEEFAKVMSQTPGQPPSEAEVAQIVKEVDLDGDGTINFNEFITMMTGQPYPPKVEEEKQPEQQVEEDAEYATAWKQYEPSLNGSITASQFRQLMAELGEPVNDVEVEQLINNVDGEGKLSYKEFLHFVKSRNVEDDILSGYQ</sequence>
<dbReference type="Gene3D" id="1.10.238.10">
    <property type="entry name" value="EF-hand"/>
    <property type="match status" value="1"/>
</dbReference>
<protein>
    <recommendedName>
        <fullName evidence="1">Calmodulin</fullName>
    </recommendedName>
</protein>
<dbReference type="CDD" id="cd00051">
    <property type="entry name" value="EFh"/>
    <property type="match status" value="1"/>
</dbReference>
<dbReference type="EMBL" id="MCFJ01000003">
    <property type="protein sequence ID" value="ORY68407.1"/>
    <property type="molecule type" value="Genomic_DNA"/>
</dbReference>
<feature type="domain" description="EF-hand" evidence="4">
    <location>
        <begin position="45"/>
        <end position="80"/>
    </location>
</feature>
<evidence type="ECO:0000259" key="4">
    <source>
        <dbReference type="PROSITE" id="PS50222"/>
    </source>
</evidence>
<keyword evidence="6" id="KW-1185">Reference proteome</keyword>
<dbReference type="SUPFAM" id="SSF47473">
    <property type="entry name" value="EF-hand"/>
    <property type="match status" value="1"/>
</dbReference>
<dbReference type="GeneID" id="63769771"/>
<organism evidence="5 6">
    <name type="scientific">Pseudomassariella vexata</name>
    <dbReference type="NCBI Taxonomy" id="1141098"/>
    <lineage>
        <taxon>Eukaryota</taxon>
        <taxon>Fungi</taxon>
        <taxon>Dikarya</taxon>
        <taxon>Ascomycota</taxon>
        <taxon>Pezizomycotina</taxon>
        <taxon>Sordariomycetes</taxon>
        <taxon>Xylariomycetidae</taxon>
        <taxon>Amphisphaeriales</taxon>
        <taxon>Pseudomassariaceae</taxon>
        <taxon>Pseudomassariella</taxon>
    </lineage>
</organism>
<evidence type="ECO:0000256" key="3">
    <source>
        <dbReference type="ARBA" id="ARBA00022837"/>
    </source>
</evidence>
<evidence type="ECO:0000313" key="6">
    <source>
        <dbReference type="Proteomes" id="UP000193689"/>
    </source>
</evidence>
<keyword evidence="2" id="KW-0677">Repeat</keyword>
<dbReference type="AlphaFoldDB" id="A0A1Y2EAJ0"/>
<dbReference type="GO" id="GO:0005509">
    <property type="term" value="F:calcium ion binding"/>
    <property type="evidence" value="ECO:0007669"/>
    <property type="project" value="InterPro"/>
</dbReference>
<dbReference type="SMART" id="SM00054">
    <property type="entry name" value="EFh"/>
    <property type="match status" value="4"/>
</dbReference>
<dbReference type="RefSeq" id="XP_040718694.1">
    <property type="nucleotide sequence ID" value="XM_040853559.1"/>
</dbReference>
<keyword evidence="3" id="KW-0106">Calcium</keyword>
<dbReference type="PROSITE" id="PS00018">
    <property type="entry name" value="EF_HAND_1"/>
    <property type="match status" value="2"/>
</dbReference>
<accession>A0A1Y2EAJ0</accession>
<dbReference type="FunFam" id="1.10.238.10:FF:000178">
    <property type="entry name" value="Calmodulin-2 A"/>
    <property type="match status" value="1"/>
</dbReference>
<name>A0A1Y2EAJ0_9PEZI</name>
<evidence type="ECO:0000256" key="2">
    <source>
        <dbReference type="ARBA" id="ARBA00022737"/>
    </source>
</evidence>
<dbReference type="Proteomes" id="UP000193689">
    <property type="component" value="Unassembled WGS sequence"/>
</dbReference>
<proteinExistence type="predicted"/>
<dbReference type="PANTHER" id="PTHR23048">
    <property type="entry name" value="MYOSIN LIGHT CHAIN 1, 3"/>
    <property type="match status" value="1"/>
</dbReference>
<dbReference type="OrthoDB" id="26525at2759"/>
<dbReference type="Pfam" id="PF13499">
    <property type="entry name" value="EF-hand_7"/>
    <property type="match status" value="2"/>
</dbReference>
<gene>
    <name evidence="5" type="ORF">BCR38DRAFT_131796</name>
</gene>
<dbReference type="InterPro" id="IPR002048">
    <property type="entry name" value="EF_hand_dom"/>
</dbReference>
<dbReference type="GO" id="GO:0016460">
    <property type="term" value="C:myosin II complex"/>
    <property type="evidence" value="ECO:0007669"/>
    <property type="project" value="TreeGrafter"/>
</dbReference>